<dbReference type="PROSITE" id="PS00463">
    <property type="entry name" value="ZN2_CY6_FUNGAL_1"/>
    <property type="match status" value="1"/>
</dbReference>
<evidence type="ECO:0000313" key="7">
    <source>
        <dbReference type="EMBL" id="KAE8165909.1"/>
    </source>
</evidence>
<dbReference type="Proteomes" id="UP000326950">
    <property type="component" value="Unassembled WGS sequence"/>
</dbReference>
<dbReference type="InterPro" id="IPR007219">
    <property type="entry name" value="XnlR_reg_dom"/>
</dbReference>
<dbReference type="CDD" id="cd12148">
    <property type="entry name" value="fungal_TF_MHR"/>
    <property type="match status" value="1"/>
</dbReference>
<dbReference type="EMBL" id="ML738597">
    <property type="protein sequence ID" value="KAE8165909.1"/>
    <property type="molecule type" value="Genomic_DNA"/>
</dbReference>
<dbReference type="InterPro" id="IPR050797">
    <property type="entry name" value="Carb_Metab_Trans_Reg"/>
</dbReference>
<sequence length="666" mass="75328">MQKQRRPYRSHKVPACDRCRRFKRRCTGGTPEQPCVLCSLQEVPCIISSSPKLSSSARHRVKHDQRRAQTPRIAPFTPIDRVPSLAPAGEEVVQEHIGRNYHGSPGQGQSKVELAMFASPVLSEDIQILERYMSSKSSSLSTGERSGSADTPMVYLKAPRRREGLSMAANPGKRQKEIVMQVLQPYTDELVKLYFEEIHPAFPLLDEQLFMELYKAGDKLSPVLVCYFFSVSLILWHHSPVLRQFPKPDVYFIWNLAVEALQQDFLAPALSTMYSVLLDMGGRPIYSMLVNTINNGRAVTLAQTLGLNRDPTNWRRPKSEKSLRIRLWWAVVIHDRWSSFAHGISPTITRSRYDVPIPMLEDIITDSNQSDTRIKAANSFIHLCTLTEILGEVLPLVYDLNLDPKETWKQIHRLEIALHEWEDRLPNYLRRDNDENPRVSGSSSLQLSYLAVRLLLNRISLHVTTLSADIDRLQTTRYHLSQLRKSAQEIVNYVCSLTKTQLQEFWLSYTAHHLILTVIILLRCTIESTDKTVISTCKTSLQHLWTKLQTAAEEGWDLATMCISQCKESVSKVLDSDVRGTNIVGGEQQQLRLQQGGDGRLLPIQGDGRSPTMQNVGGGELLPDILPFSNPDISFDNQWDLGSLYGLGWMGMDGFGAYEAGNQGGF</sequence>
<dbReference type="SUPFAM" id="SSF57701">
    <property type="entry name" value="Zn2/Cys6 DNA-binding domain"/>
    <property type="match status" value="1"/>
</dbReference>
<dbReference type="GO" id="GO:0005634">
    <property type="term" value="C:nucleus"/>
    <property type="evidence" value="ECO:0007669"/>
    <property type="project" value="TreeGrafter"/>
</dbReference>
<dbReference type="PANTHER" id="PTHR31668:SF10">
    <property type="entry name" value="ZN(II)2CYS6 TRANSCRIPTION FACTOR (EUROFUNG)"/>
    <property type="match status" value="1"/>
</dbReference>
<dbReference type="PROSITE" id="PS50048">
    <property type="entry name" value="ZN2_CY6_FUNGAL_2"/>
    <property type="match status" value="1"/>
</dbReference>
<dbReference type="InterPro" id="IPR036864">
    <property type="entry name" value="Zn2-C6_fun-type_DNA-bd_sf"/>
</dbReference>
<dbReference type="SMART" id="SM00066">
    <property type="entry name" value="GAL4"/>
    <property type="match status" value="1"/>
</dbReference>
<evidence type="ECO:0000259" key="6">
    <source>
        <dbReference type="PROSITE" id="PS50048"/>
    </source>
</evidence>
<organism evidence="7 8">
    <name type="scientific">Aspergillus tamarii</name>
    <dbReference type="NCBI Taxonomy" id="41984"/>
    <lineage>
        <taxon>Eukaryota</taxon>
        <taxon>Fungi</taxon>
        <taxon>Dikarya</taxon>
        <taxon>Ascomycota</taxon>
        <taxon>Pezizomycotina</taxon>
        <taxon>Eurotiomycetes</taxon>
        <taxon>Eurotiomycetidae</taxon>
        <taxon>Eurotiales</taxon>
        <taxon>Aspergillaceae</taxon>
        <taxon>Aspergillus</taxon>
        <taxon>Aspergillus subgen. Circumdati</taxon>
    </lineage>
</organism>
<proteinExistence type="predicted"/>
<dbReference type="CDD" id="cd00067">
    <property type="entry name" value="GAL4"/>
    <property type="match status" value="1"/>
</dbReference>
<keyword evidence="2" id="KW-0805">Transcription regulation</keyword>
<evidence type="ECO:0000313" key="8">
    <source>
        <dbReference type="Proteomes" id="UP000326950"/>
    </source>
</evidence>
<protein>
    <submittedName>
        <fullName evidence="7">Fungal-specific transcription factor domain-containing protein</fullName>
    </submittedName>
</protein>
<dbReference type="GO" id="GO:0003677">
    <property type="term" value="F:DNA binding"/>
    <property type="evidence" value="ECO:0007669"/>
    <property type="project" value="UniProtKB-KW"/>
</dbReference>
<dbReference type="GO" id="GO:0000981">
    <property type="term" value="F:DNA-binding transcription factor activity, RNA polymerase II-specific"/>
    <property type="evidence" value="ECO:0007669"/>
    <property type="project" value="InterPro"/>
</dbReference>
<evidence type="ECO:0000256" key="3">
    <source>
        <dbReference type="ARBA" id="ARBA00023125"/>
    </source>
</evidence>
<evidence type="ECO:0000256" key="4">
    <source>
        <dbReference type="ARBA" id="ARBA00023163"/>
    </source>
</evidence>
<gene>
    <name evidence="7" type="ORF">BDV40DRAFT_285858</name>
</gene>
<dbReference type="OrthoDB" id="3034343at2759"/>
<dbReference type="Pfam" id="PF00172">
    <property type="entry name" value="Zn_clus"/>
    <property type="match status" value="1"/>
</dbReference>
<keyword evidence="3" id="KW-0238">DNA-binding</keyword>
<dbReference type="PANTHER" id="PTHR31668">
    <property type="entry name" value="GLUCOSE TRANSPORT TRANSCRIPTION REGULATOR RGT1-RELATED-RELATED"/>
    <property type="match status" value="1"/>
</dbReference>
<keyword evidence="1" id="KW-0479">Metal-binding</keyword>
<reference evidence="7 8" key="1">
    <citation type="submission" date="2019-04" db="EMBL/GenBank/DDBJ databases">
        <title>Friends and foes A comparative genomics study of 23 Aspergillus species from section Flavi.</title>
        <authorList>
            <consortium name="DOE Joint Genome Institute"/>
            <person name="Kjaerbolling I."/>
            <person name="Vesth T."/>
            <person name="Frisvad J.C."/>
            <person name="Nybo J.L."/>
            <person name="Theobald S."/>
            <person name="Kildgaard S."/>
            <person name="Isbrandt T."/>
            <person name="Kuo A."/>
            <person name="Sato A."/>
            <person name="Lyhne E.K."/>
            <person name="Kogle M.E."/>
            <person name="Wiebenga A."/>
            <person name="Kun R.S."/>
            <person name="Lubbers R.J."/>
            <person name="Makela M.R."/>
            <person name="Barry K."/>
            <person name="Chovatia M."/>
            <person name="Clum A."/>
            <person name="Daum C."/>
            <person name="Haridas S."/>
            <person name="He G."/>
            <person name="LaButti K."/>
            <person name="Lipzen A."/>
            <person name="Mondo S."/>
            <person name="Riley R."/>
            <person name="Salamov A."/>
            <person name="Simmons B.A."/>
            <person name="Magnuson J.K."/>
            <person name="Henrissat B."/>
            <person name="Mortensen U.H."/>
            <person name="Larsen T.O."/>
            <person name="Devries R.P."/>
            <person name="Grigoriev I.V."/>
            <person name="Machida M."/>
            <person name="Baker S.E."/>
            <person name="Andersen M.R."/>
        </authorList>
    </citation>
    <scope>NUCLEOTIDE SEQUENCE [LARGE SCALE GENOMIC DNA]</scope>
    <source>
        <strain evidence="7 8">CBS 117626</strain>
    </source>
</reference>
<name>A0A5N6V4R7_ASPTM</name>
<keyword evidence="4" id="KW-0804">Transcription</keyword>
<accession>A0A5N6V4R7</accession>
<dbReference type="InterPro" id="IPR001138">
    <property type="entry name" value="Zn2Cys6_DnaBD"/>
</dbReference>
<keyword evidence="5" id="KW-0539">Nucleus</keyword>
<dbReference type="GO" id="GO:0001080">
    <property type="term" value="P:nitrogen catabolite activation of transcription from RNA polymerase II promoter"/>
    <property type="evidence" value="ECO:0007669"/>
    <property type="project" value="TreeGrafter"/>
</dbReference>
<dbReference type="GO" id="GO:0008270">
    <property type="term" value="F:zinc ion binding"/>
    <property type="evidence" value="ECO:0007669"/>
    <property type="project" value="InterPro"/>
</dbReference>
<dbReference type="Gene3D" id="4.10.240.10">
    <property type="entry name" value="Zn(2)-C6 fungal-type DNA-binding domain"/>
    <property type="match status" value="1"/>
</dbReference>
<evidence type="ECO:0000256" key="5">
    <source>
        <dbReference type="ARBA" id="ARBA00023242"/>
    </source>
</evidence>
<dbReference type="SMART" id="SM00906">
    <property type="entry name" value="Fungal_trans"/>
    <property type="match status" value="1"/>
</dbReference>
<dbReference type="AlphaFoldDB" id="A0A5N6V4R7"/>
<evidence type="ECO:0000256" key="2">
    <source>
        <dbReference type="ARBA" id="ARBA00023015"/>
    </source>
</evidence>
<keyword evidence="8" id="KW-1185">Reference proteome</keyword>
<dbReference type="GO" id="GO:0006351">
    <property type="term" value="P:DNA-templated transcription"/>
    <property type="evidence" value="ECO:0007669"/>
    <property type="project" value="InterPro"/>
</dbReference>
<feature type="domain" description="Zn(2)-C6 fungal-type" evidence="6">
    <location>
        <begin position="15"/>
        <end position="47"/>
    </location>
</feature>
<evidence type="ECO:0000256" key="1">
    <source>
        <dbReference type="ARBA" id="ARBA00022723"/>
    </source>
</evidence>
<dbReference type="Pfam" id="PF04082">
    <property type="entry name" value="Fungal_trans"/>
    <property type="match status" value="1"/>
</dbReference>